<accession>A0A0D2KQC9</accession>
<evidence type="ECO:0000313" key="2">
    <source>
        <dbReference type="EMBL" id="KIX98893.1"/>
    </source>
</evidence>
<reference evidence="2 3" key="1">
    <citation type="submission" date="2015-01" db="EMBL/GenBank/DDBJ databases">
        <title>The Genome Sequence of Fonsecaea multimorphosa CBS 102226.</title>
        <authorList>
            <consortium name="The Broad Institute Genomics Platform"/>
            <person name="Cuomo C."/>
            <person name="de Hoog S."/>
            <person name="Gorbushina A."/>
            <person name="Stielow B."/>
            <person name="Teixiera M."/>
            <person name="Abouelleil A."/>
            <person name="Chapman S.B."/>
            <person name="Priest M."/>
            <person name="Young S.K."/>
            <person name="Wortman J."/>
            <person name="Nusbaum C."/>
            <person name="Birren B."/>
        </authorList>
    </citation>
    <scope>NUCLEOTIDE SEQUENCE [LARGE SCALE GENOMIC DNA]</scope>
    <source>
        <strain evidence="2 3">CBS 102226</strain>
    </source>
</reference>
<name>A0A0D2KQC9_9EURO</name>
<dbReference type="GeneID" id="27711100"/>
<feature type="region of interest" description="Disordered" evidence="1">
    <location>
        <begin position="72"/>
        <end position="102"/>
    </location>
</feature>
<feature type="compositionally biased region" description="Polar residues" evidence="1">
    <location>
        <begin position="42"/>
        <end position="51"/>
    </location>
</feature>
<dbReference type="Proteomes" id="UP000053411">
    <property type="component" value="Unassembled WGS sequence"/>
</dbReference>
<keyword evidence="3" id="KW-1185">Reference proteome</keyword>
<organism evidence="2 3">
    <name type="scientific">Fonsecaea multimorphosa CBS 102226</name>
    <dbReference type="NCBI Taxonomy" id="1442371"/>
    <lineage>
        <taxon>Eukaryota</taxon>
        <taxon>Fungi</taxon>
        <taxon>Dikarya</taxon>
        <taxon>Ascomycota</taxon>
        <taxon>Pezizomycotina</taxon>
        <taxon>Eurotiomycetes</taxon>
        <taxon>Chaetothyriomycetidae</taxon>
        <taxon>Chaetothyriales</taxon>
        <taxon>Herpotrichiellaceae</taxon>
        <taxon>Fonsecaea</taxon>
    </lineage>
</organism>
<dbReference type="RefSeq" id="XP_016633016.1">
    <property type="nucleotide sequence ID" value="XM_016775857.1"/>
</dbReference>
<sequence length="102" mass="11036">MRNPISSRSRTKPGNDLYQNHHAIVRWTTTRARGGRDRDPHASTSSEIPSSLATISSPVVVVVVADHRKSKPIASAAADADSEAVETPAQFLRRPTPPSEVI</sequence>
<proteinExistence type="predicted"/>
<evidence type="ECO:0000313" key="3">
    <source>
        <dbReference type="Proteomes" id="UP000053411"/>
    </source>
</evidence>
<gene>
    <name evidence="2" type="ORF">Z520_05354</name>
</gene>
<dbReference type="AlphaFoldDB" id="A0A0D2KQC9"/>
<dbReference type="VEuPathDB" id="FungiDB:Z520_05354"/>
<dbReference type="EMBL" id="KN848070">
    <property type="protein sequence ID" value="KIX98893.1"/>
    <property type="molecule type" value="Genomic_DNA"/>
</dbReference>
<evidence type="ECO:0000256" key="1">
    <source>
        <dbReference type="SAM" id="MobiDB-lite"/>
    </source>
</evidence>
<feature type="region of interest" description="Disordered" evidence="1">
    <location>
        <begin position="1"/>
        <end position="51"/>
    </location>
</feature>
<protein>
    <submittedName>
        <fullName evidence="2">Uncharacterized protein</fullName>
    </submittedName>
</protein>